<dbReference type="Pfam" id="PF01557">
    <property type="entry name" value="FAA_hydrolase"/>
    <property type="match status" value="1"/>
</dbReference>
<dbReference type="InterPro" id="IPR036663">
    <property type="entry name" value="Fumarylacetoacetase_C_sf"/>
</dbReference>
<dbReference type="HOGENOM" id="CLU_028458_5_1_5"/>
<dbReference type="GO" id="GO:0018773">
    <property type="term" value="F:acetylpyruvate hydrolase activity"/>
    <property type="evidence" value="ECO:0007669"/>
    <property type="project" value="TreeGrafter"/>
</dbReference>
<evidence type="ECO:0000259" key="2">
    <source>
        <dbReference type="Pfam" id="PF01557"/>
    </source>
</evidence>
<dbReference type="PATRIC" id="fig|269796.9.peg.3820"/>
<dbReference type="PANTHER" id="PTHR11820">
    <property type="entry name" value="ACYLPYRUVASE"/>
    <property type="match status" value="1"/>
</dbReference>
<dbReference type="SUPFAM" id="SSF56529">
    <property type="entry name" value="FAH"/>
    <property type="match status" value="1"/>
</dbReference>
<evidence type="ECO:0000256" key="1">
    <source>
        <dbReference type="ARBA" id="ARBA00022723"/>
    </source>
</evidence>
<dbReference type="Gene3D" id="3.90.850.10">
    <property type="entry name" value="Fumarylacetoacetase-like, C-terminal domain"/>
    <property type="match status" value="1"/>
</dbReference>
<keyword evidence="3" id="KW-0413">Isomerase</keyword>
<evidence type="ECO:0000313" key="4">
    <source>
        <dbReference type="Proteomes" id="UP000001929"/>
    </source>
</evidence>
<dbReference type="EC" id="5.3.3.10" evidence="3"/>
<dbReference type="GO" id="GO:0008704">
    <property type="term" value="F:5-carboxymethyl-2-hydroxymuconate delta-isomerase activity"/>
    <property type="evidence" value="ECO:0007669"/>
    <property type="project" value="UniProtKB-EC"/>
</dbReference>
<gene>
    <name evidence="3" type="ordered locus">Rru_A3697</name>
</gene>
<reference evidence="3 4" key="1">
    <citation type="journal article" date="2011" name="Stand. Genomic Sci.">
        <title>Complete genome sequence of Rhodospirillum rubrum type strain (S1).</title>
        <authorList>
            <person name="Munk A.C."/>
            <person name="Copeland A."/>
            <person name="Lucas S."/>
            <person name="Lapidus A."/>
            <person name="Del Rio T.G."/>
            <person name="Barry K."/>
            <person name="Detter J.C."/>
            <person name="Hammon N."/>
            <person name="Israni S."/>
            <person name="Pitluck S."/>
            <person name="Brettin T."/>
            <person name="Bruce D."/>
            <person name="Han C."/>
            <person name="Tapia R."/>
            <person name="Gilna P."/>
            <person name="Schmutz J."/>
            <person name="Larimer F."/>
            <person name="Land M."/>
            <person name="Kyrpides N.C."/>
            <person name="Mavromatis K."/>
            <person name="Richardson P."/>
            <person name="Rohde M."/>
            <person name="Goker M."/>
            <person name="Klenk H.P."/>
            <person name="Zhang Y."/>
            <person name="Roberts G.P."/>
            <person name="Reslewic S."/>
            <person name="Schwartz D.C."/>
        </authorList>
    </citation>
    <scope>NUCLEOTIDE SEQUENCE [LARGE SCALE GENOMIC DNA]</scope>
    <source>
        <strain evidence="4">ATCC 11170 / ATH 1.1.1 / DSM 467 / LMG 4362 / NCIMB 8255 / S1</strain>
    </source>
</reference>
<dbReference type="PANTHER" id="PTHR11820:SF90">
    <property type="entry name" value="FLUTATHIONE S-TRANSFERASE"/>
    <property type="match status" value="1"/>
</dbReference>
<dbReference type="EnsemblBacteria" id="ABC24491">
    <property type="protein sequence ID" value="ABC24491"/>
    <property type="gene ID" value="Rru_A3697"/>
</dbReference>
<keyword evidence="1" id="KW-0479">Metal-binding</keyword>
<accession>Q2RN04</accession>
<protein>
    <submittedName>
        <fullName evidence="3">Fumarylacetoacetate (FAA) hydrolase</fullName>
        <ecNumber evidence="3">5.3.3.10</ecNumber>
    </submittedName>
</protein>
<dbReference type="KEGG" id="rru:Rru_A3697"/>
<dbReference type="GO" id="GO:0046872">
    <property type="term" value="F:metal ion binding"/>
    <property type="evidence" value="ECO:0007669"/>
    <property type="project" value="UniProtKB-KW"/>
</dbReference>
<dbReference type="AlphaFoldDB" id="Q2RN04"/>
<proteinExistence type="predicted"/>
<evidence type="ECO:0000313" key="3">
    <source>
        <dbReference type="EMBL" id="ABC24491.1"/>
    </source>
</evidence>
<dbReference type="eggNOG" id="COG0179">
    <property type="taxonomic scope" value="Bacteria"/>
</dbReference>
<dbReference type="RefSeq" id="WP_011391444.1">
    <property type="nucleotide sequence ID" value="NC_007643.1"/>
</dbReference>
<dbReference type="STRING" id="269796.Rru_A3697"/>
<sequence>MRFVLPPLPRTAIPVSGTDGFFPVGRVFCVGRNYADHAREMGGDPHKEPPFFFSKPGDAVVPLGGAVPYPQATSNLHHEVELVVALGGGGHDIAPDKALDLVWGYAVGIDLTRRDLQDSAKRAGRPWDMAKGFEASGPVGAITPAATTGALTSGAISLSVNGVPRQTGDLKDMIWPVSDVISFLSRLMVLRPGDLIFTGTPAGVGPVEEGDELRAEIAGLDPLTLTLVAGPVL</sequence>
<name>Q2RN04_RHORT</name>
<dbReference type="InterPro" id="IPR011234">
    <property type="entry name" value="Fumarylacetoacetase-like_C"/>
</dbReference>
<dbReference type="Proteomes" id="UP000001929">
    <property type="component" value="Chromosome"/>
</dbReference>
<organism evidence="3 4">
    <name type="scientific">Rhodospirillum rubrum (strain ATCC 11170 / ATH 1.1.1 / DSM 467 / LMG 4362 / NCIMB 8255 / S1)</name>
    <dbReference type="NCBI Taxonomy" id="269796"/>
    <lineage>
        <taxon>Bacteria</taxon>
        <taxon>Pseudomonadati</taxon>
        <taxon>Pseudomonadota</taxon>
        <taxon>Alphaproteobacteria</taxon>
        <taxon>Rhodospirillales</taxon>
        <taxon>Rhodospirillaceae</taxon>
        <taxon>Rhodospirillum</taxon>
    </lineage>
</organism>
<dbReference type="EMBL" id="CP000230">
    <property type="protein sequence ID" value="ABC24491.1"/>
    <property type="molecule type" value="Genomic_DNA"/>
</dbReference>
<keyword evidence="3" id="KW-0378">Hydrolase</keyword>
<keyword evidence="4" id="KW-1185">Reference proteome</keyword>
<feature type="domain" description="Fumarylacetoacetase-like C-terminal" evidence="2">
    <location>
        <begin position="27"/>
        <end position="226"/>
    </location>
</feature>
<dbReference type="PhylomeDB" id="Q2RN04"/>